<keyword evidence="3" id="KW-1185">Reference proteome</keyword>
<sequence length="306" mass="36015">MSMYCETQGHNESEYILKEGVEIREAYVGKEKGAQVKKYNLGEMSQEQQERMRQILQKPEHEFIGQEIRRMEEARLIHPSNSPWASPVMLVKKKNDSYPLFRINELLDALKGSVWYTTLDLVSGFWQQLMDCVFQKEIWDFMLPYIDNVNIYSSDFNKHLEYMTIVLDQLRQADLRLNPNKCFFRQTKISFLGHEILGLGIMVAEFKVAAYIMTLQEYDFVVKSKPERQLGNVDGLSHMDQKRMGHRTQVVENMSDEHYDALLLARALRVVDNLFKAQIKAHESIQKSQQEQKWCMISNTRYKVLK</sequence>
<organism evidence="2 3">
    <name type="scientific">Gigaspora margarita</name>
    <dbReference type="NCBI Taxonomy" id="4874"/>
    <lineage>
        <taxon>Eukaryota</taxon>
        <taxon>Fungi</taxon>
        <taxon>Fungi incertae sedis</taxon>
        <taxon>Mucoromycota</taxon>
        <taxon>Glomeromycotina</taxon>
        <taxon>Glomeromycetes</taxon>
        <taxon>Diversisporales</taxon>
        <taxon>Gigasporaceae</taxon>
        <taxon>Gigaspora</taxon>
    </lineage>
</organism>
<dbReference type="InterPro" id="IPR043502">
    <property type="entry name" value="DNA/RNA_pol_sf"/>
</dbReference>
<dbReference type="InterPro" id="IPR053134">
    <property type="entry name" value="RNA-dir_DNA_polymerase"/>
</dbReference>
<dbReference type="Proteomes" id="UP000789901">
    <property type="component" value="Unassembled WGS sequence"/>
</dbReference>
<dbReference type="PANTHER" id="PTHR24559">
    <property type="entry name" value="TRANSPOSON TY3-I GAG-POL POLYPROTEIN"/>
    <property type="match status" value="1"/>
</dbReference>
<evidence type="ECO:0000259" key="1">
    <source>
        <dbReference type="Pfam" id="PF00078"/>
    </source>
</evidence>
<gene>
    <name evidence="2" type="ORF">GMARGA_LOCUS2077</name>
</gene>
<evidence type="ECO:0000313" key="3">
    <source>
        <dbReference type="Proteomes" id="UP000789901"/>
    </source>
</evidence>
<dbReference type="InterPro" id="IPR043128">
    <property type="entry name" value="Rev_trsase/Diguanyl_cyclase"/>
</dbReference>
<dbReference type="Gene3D" id="3.30.70.270">
    <property type="match status" value="1"/>
</dbReference>
<feature type="domain" description="Reverse transcriptase" evidence="1">
    <location>
        <begin position="127"/>
        <end position="196"/>
    </location>
</feature>
<accession>A0ABM8W164</accession>
<evidence type="ECO:0000313" key="2">
    <source>
        <dbReference type="EMBL" id="CAG8498420.1"/>
    </source>
</evidence>
<dbReference type="CDD" id="cd01647">
    <property type="entry name" value="RT_LTR"/>
    <property type="match status" value="1"/>
</dbReference>
<proteinExistence type="predicted"/>
<dbReference type="Pfam" id="PF00078">
    <property type="entry name" value="RVT_1"/>
    <property type="match status" value="1"/>
</dbReference>
<name>A0ABM8W164_GIGMA</name>
<reference evidence="2 3" key="1">
    <citation type="submission" date="2021-06" db="EMBL/GenBank/DDBJ databases">
        <authorList>
            <person name="Kallberg Y."/>
            <person name="Tangrot J."/>
            <person name="Rosling A."/>
        </authorList>
    </citation>
    <scope>NUCLEOTIDE SEQUENCE [LARGE SCALE GENOMIC DNA]</scope>
    <source>
        <strain evidence="2 3">120-4 pot B 10/14</strain>
    </source>
</reference>
<protein>
    <submittedName>
        <fullName evidence="2">30661_t:CDS:1</fullName>
    </submittedName>
</protein>
<dbReference type="InterPro" id="IPR000477">
    <property type="entry name" value="RT_dom"/>
</dbReference>
<dbReference type="SUPFAM" id="SSF56672">
    <property type="entry name" value="DNA/RNA polymerases"/>
    <property type="match status" value="1"/>
</dbReference>
<dbReference type="EMBL" id="CAJVQB010000614">
    <property type="protein sequence ID" value="CAG8498420.1"/>
    <property type="molecule type" value="Genomic_DNA"/>
</dbReference>
<comment type="caution">
    <text evidence="2">The sequence shown here is derived from an EMBL/GenBank/DDBJ whole genome shotgun (WGS) entry which is preliminary data.</text>
</comment>
<dbReference type="PANTHER" id="PTHR24559:SF444">
    <property type="entry name" value="REVERSE TRANSCRIPTASE DOMAIN-CONTAINING PROTEIN"/>
    <property type="match status" value="1"/>
</dbReference>